<keyword evidence="1" id="KW-0472">Membrane</keyword>
<gene>
    <name evidence="2" type="ORF">BpHYR1_029911</name>
</gene>
<organism evidence="2 3">
    <name type="scientific">Brachionus plicatilis</name>
    <name type="common">Marine rotifer</name>
    <name type="synonym">Brachionus muelleri</name>
    <dbReference type="NCBI Taxonomy" id="10195"/>
    <lineage>
        <taxon>Eukaryota</taxon>
        <taxon>Metazoa</taxon>
        <taxon>Spiralia</taxon>
        <taxon>Gnathifera</taxon>
        <taxon>Rotifera</taxon>
        <taxon>Eurotatoria</taxon>
        <taxon>Monogononta</taxon>
        <taxon>Pseudotrocha</taxon>
        <taxon>Ploima</taxon>
        <taxon>Brachionidae</taxon>
        <taxon>Brachionus</taxon>
    </lineage>
</organism>
<keyword evidence="1" id="KW-1133">Transmembrane helix</keyword>
<sequence length="65" mass="7731">MCKIVHFLLTLSLNSDNYQSHFYFILSIIFQYYGINSKFHRFNAALVKETNQCSLYMTCPKKRIS</sequence>
<keyword evidence="1" id="KW-0812">Transmembrane</keyword>
<evidence type="ECO:0000313" key="3">
    <source>
        <dbReference type="Proteomes" id="UP000276133"/>
    </source>
</evidence>
<protein>
    <submittedName>
        <fullName evidence="2">Uncharacterized protein</fullName>
    </submittedName>
</protein>
<proteinExistence type="predicted"/>
<accession>A0A3M7SV81</accession>
<name>A0A3M7SV81_BRAPC</name>
<reference evidence="2 3" key="1">
    <citation type="journal article" date="2018" name="Sci. Rep.">
        <title>Genomic signatures of local adaptation to the degree of environmental predictability in rotifers.</title>
        <authorList>
            <person name="Franch-Gras L."/>
            <person name="Hahn C."/>
            <person name="Garcia-Roger E.M."/>
            <person name="Carmona M.J."/>
            <person name="Serra M."/>
            <person name="Gomez A."/>
        </authorList>
    </citation>
    <scope>NUCLEOTIDE SEQUENCE [LARGE SCALE GENOMIC DNA]</scope>
    <source>
        <strain evidence="2">HYR1</strain>
    </source>
</reference>
<feature type="transmembrane region" description="Helical" evidence="1">
    <location>
        <begin position="18"/>
        <end position="35"/>
    </location>
</feature>
<evidence type="ECO:0000313" key="2">
    <source>
        <dbReference type="EMBL" id="RNA39723.1"/>
    </source>
</evidence>
<comment type="caution">
    <text evidence="2">The sequence shown here is derived from an EMBL/GenBank/DDBJ whole genome shotgun (WGS) entry which is preliminary data.</text>
</comment>
<dbReference type="EMBL" id="REGN01000710">
    <property type="protein sequence ID" value="RNA39723.1"/>
    <property type="molecule type" value="Genomic_DNA"/>
</dbReference>
<dbReference type="Proteomes" id="UP000276133">
    <property type="component" value="Unassembled WGS sequence"/>
</dbReference>
<evidence type="ECO:0000256" key="1">
    <source>
        <dbReference type="SAM" id="Phobius"/>
    </source>
</evidence>
<keyword evidence="3" id="KW-1185">Reference proteome</keyword>
<dbReference type="AlphaFoldDB" id="A0A3M7SV81"/>